<dbReference type="EMBL" id="VSRR010005331">
    <property type="protein sequence ID" value="MPC42161.1"/>
    <property type="molecule type" value="Genomic_DNA"/>
</dbReference>
<protein>
    <submittedName>
        <fullName evidence="1">Uncharacterized protein</fullName>
    </submittedName>
</protein>
<dbReference type="Proteomes" id="UP000324222">
    <property type="component" value="Unassembled WGS sequence"/>
</dbReference>
<reference evidence="1 2" key="1">
    <citation type="submission" date="2019-05" db="EMBL/GenBank/DDBJ databases">
        <title>Another draft genome of Portunus trituberculatus and its Hox gene families provides insights of decapod evolution.</title>
        <authorList>
            <person name="Jeong J.-H."/>
            <person name="Song I."/>
            <person name="Kim S."/>
            <person name="Choi T."/>
            <person name="Kim D."/>
            <person name="Ryu S."/>
            <person name="Kim W."/>
        </authorList>
    </citation>
    <scope>NUCLEOTIDE SEQUENCE [LARGE SCALE GENOMIC DNA]</scope>
    <source>
        <tissue evidence="1">Muscle</tissue>
    </source>
</reference>
<keyword evidence="2" id="KW-1185">Reference proteome</keyword>
<gene>
    <name evidence="1" type="ORF">E2C01_035775</name>
</gene>
<proteinExistence type="predicted"/>
<accession>A0A5B7F571</accession>
<sequence>MITCLHLPQTLQGDTWDLPLARTRITHIIWLVSGTRHGSLHVPGAAQERVSSSLSYLTFSMSRRDTLAGADSRTLKGM</sequence>
<comment type="caution">
    <text evidence="1">The sequence shown here is derived from an EMBL/GenBank/DDBJ whole genome shotgun (WGS) entry which is preliminary data.</text>
</comment>
<evidence type="ECO:0000313" key="1">
    <source>
        <dbReference type="EMBL" id="MPC42161.1"/>
    </source>
</evidence>
<name>A0A5B7F571_PORTR</name>
<organism evidence="1 2">
    <name type="scientific">Portunus trituberculatus</name>
    <name type="common">Swimming crab</name>
    <name type="synonym">Neptunus trituberculatus</name>
    <dbReference type="NCBI Taxonomy" id="210409"/>
    <lineage>
        <taxon>Eukaryota</taxon>
        <taxon>Metazoa</taxon>
        <taxon>Ecdysozoa</taxon>
        <taxon>Arthropoda</taxon>
        <taxon>Crustacea</taxon>
        <taxon>Multicrustacea</taxon>
        <taxon>Malacostraca</taxon>
        <taxon>Eumalacostraca</taxon>
        <taxon>Eucarida</taxon>
        <taxon>Decapoda</taxon>
        <taxon>Pleocyemata</taxon>
        <taxon>Brachyura</taxon>
        <taxon>Eubrachyura</taxon>
        <taxon>Portunoidea</taxon>
        <taxon>Portunidae</taxon>
        <taxon>Portuninae</taxon>
        <taxon>Portunus</taxon>
    </lineage>
</organism>
<evidence type="ECO:0000313" key="2">
    <source>
        <dbReference type="Proteomes" id="UP000324222"/>
    </source>
</evidence>
<dbReference type="AlphaFoldDB" id="A0A5B7F571"/>